<organism evidence="2 3">
    <name type="scientific">Paenibacillus dokdonensis</name>
    <dbReference type="NCBI Taxonomy" id="2567944"/>
    <lineage>
        <taxon>Bacteria</taxon>
        <taxon>Bacillati</taxon>
        <taxon>Bacillota</taxon>
        <taxon>Bacilli</taxon>
        <taxon>Bacillales</taxon>
        <taxon>Paenibacillaceae</taxon>
        <taxon>Paenibacillus</taxon>
    </lineage>
</organism>
<reference evidence="2 3" key="1">
    <citation type="submission" date="2023-03" db="EMBL/GenBank/DDBJ databases">
        <title>Bacillus Genome Sequencing.</title>
        <authorList>
            <person name="Dunlap C."/>
        </authorList>
    </citation>
    <scope>NUCLEOTIDE SEQUENCE [LARGE SCALE GENOMIC DNA]</scope>
    <source>
        <strain evidence="2 3">BD-525</strain>
    </source>
</reference>
<dbReference type="RefSeq" id="WP_326086861.1">
    <property type="nucleotide sequence ID" value="NZ_JARLKZ010000005.1"/>
</dbReference>
<dbReference type="Proteomes" id="UP001344632">
    <property type="component" value="Unassembled WGS sequence"/>
</dbReference>
<proteinExistence type="predicted"/>
<feature type="signal peptide" evidence="1">
    <location>
        <begin position="1"/>
        <end position="29"/>
    </location>
</feature>
<evidence type="ECO:0000313" key="2">
    <source>
        <dbReference type="EMBL" id="MEC0239638.1"/>
    </source>
</evidence>
<evidence type="ECO:0000313" key="3">
    <source>
        <dbReference type="Proteomes" id="UP001344632"/>
    </source>
</evidence>
<keyword evidence="3" id="KW-1185">Reference proteome</keyword>
<gene>
    <name evidence="2" type="ORF">P4H66_07165</name>
</gene>
<name>A0ABU6GJL5_9BACL</name>
<feature type="chain" id="PRO_5046197527" evidence="1">
    <location>
        <begin position="30"/>
        <end position="170"/>
    </location>
</feature>
<comment type="caution">
    <text evidence="2">The sequence shown here is derived from an EMBL/GenBank/DDBJ whole genome shotgun (WGS) entry which is preliminary data.</text>
</comment>
<keyword evidence="1" id="KW-0732">Signal</keyword>
<dbReference type="EMBL" id="JARLKZ010000005">
    <property type="protein sequence ID" value="MEC0239638.1"/>
    <property type="molecule type" value="Genomic_DNA"/>
</dbReference>
<accession>A0ABU6GJL5</accession>
<sequence length="170" mass="18070">MKKSNFRKLLSMTVAVSALSMLLATGAGAESYAADNTSTSSAVIEPGALTPPPPTEFSPLSISGNYQYLAAGNATISAIGNGQLRINADTSAKSSVDTIKAYVSLQRYTGTNWVDVSNTTFSKNNTDFVVGDALFTGVKAFYYRVACTHSINKGGLYEQSIEYSDFVLAY</sequence>
<protein>
    <submittedName>
        <fullName evidence="2">Uncharacterized protein</fullName>
    </submittedName>
</protein>
<evidence type="ECO:0000256" key="1">
    <source>
        <dbReference type="SAM" id="SignalP"/>
    </source>
</evidence>